<sequence>MRMQWSVRLVAVMAVGAMMFGLSARTELSAGDTPDIKTIMKKVNGKDGLKTSLTAATKGKPDWDAVAEQSKELVSLAEAMGKNTPPKGDAKSWEKLTKAYLKNATAVAAAAEKKDVKGFASATTKFFSGATCGGCHKSHK</sequence>
<dbReference type="AlphaFoldDB" id="A0A6C2YPU7"/>
<evidence type="ECO:0000313" key="3">
    <source>
        <dbReference type="Proteomes" id="UP000464378"/>
    </source>
</evidence>
<dbReference type="EMBL" id="LR586016">
    <property type="protein sequence ID" value="VIP03658.1"/>
    <property type="molecule type" value="Genomic_DNA"/>
</dbReference>
<dbReference type="InterPro" id="IPR010980">
    <property type="entry name" value="Cyt_c/b562"/>
</dbReference>
<gene>
    <name evidence="2" type="ORF">GMBLW1_03020</name>
</gene>
<feature type="chain" id="PRO_5036172806" evidence="1">
    <location>
        <begin position="25"/>
        <end position="140"/>
    </location>
</feature>
<feature type="signal peptide" evidence="1">
    <location>
        <begin position="1"/>
        <end position="24"/>
    </location>
</feature>
<dbReference type="GO" id="GO:0022900">
    <property type="term" value="P:electron transport chain"/>
    <property type="evidence" value="ECO:0007669"/>
    <property type="project" value="InterPro"/>
</dbReference>
<proteinExistence type="predicted"/>
<evidence type="ECO:0000256" key="1">
    <source>
        <dbReference type="SAM" id="SignalP"/>
    </source>
</evidence>
<dbReference type="SUPFAM" id="SSF47175">
    <property type="entry name" value="Cytochromes"/>
    <property type="match status" value="1"/>
</dbReference>
<dbReference type="KEGG" id="tim:GMBLW1_03020"/>
<dbReference type="InParanoid" id="A0A6C2YPU7"/>
<evidence type="ECO:0000313" key="2">
    <source>
        <dbReference type="EMBL" id="VIP03658.1"/>
    </source>
</evidence>
<dbReference type="EMBL" id="LR593887">
    <property type="protein sequence ID" value="VTS04684.1"/>
    <property type="molecule type" value="Genomic_DNA"/>
</dbReference>
<keyword evidence="1" id="KW-0732">Signal</keyword>
<name>A0A6C2YPU7_9BACT</name>
<dbReference type="GO" id="GO:0020037">
    <property type="term" value="F:heme binding"/>
    <property type="evidence" value="ECO:0007669"/>
    <property type="project" value="InterPro"/>
</dbReference>
<reference evidence="2" key="1">
    <citation type="submission" date="2019-04" db="EMBL/GenBank/DDBJ databases">
        <authorList>
            <consortium name="Science for Life Laboratories"/>
        </authorList>
    </citation>
    <scope>NUCLEOTIDE SEQUENCE</scope>
    <source>
        <strain evidence="2">MBLW1</strain>
    </source>
</reference>
<protein>
    <submittedName>
        <fullName evidence="2">Cytochrome c-556: Cytochrome C</fullName>
    </submittedName>
</protein>
<organism evidence="2">
    <name type="scientific">Tuwongella immobilis</name>
    <dbReference type="NCBI Taxonomy" id="692036"/>
    <lineage>
        <taxon>Bacteria</taxon>
        <taxon>Pseudomonadati</taxon>
        <taxon>Planctomycetota</taxon>
        <taxon>Planctomycetia</taxon>
        <taxon>Gemmatales</taxon>
        <taxon>Gemmataceae</taxon>
        <taxon>Tuwongella</taxon>
    </lineage>
</organism>
<dbReference type="GO" id="GO:0005506">
    <property type="term" value="F:iron ion binding"/>
    <property type="evidence" value="ECO:0007669"/>
    <property type="project" value="InterPro"/>
</dbReference>
<dbReference type="GO" id="GO:0009055">
    <property type="term" value="F:electron transfer activity"/>
    <property type="evidence" value="ECO:0007669"/>
    <property type="project" value="InterPro"/>
</dbReference>
<keyword evidence="3" id="KW-1185">Reference proteome</keyword>
<dbReference type="Proteomes" id="UP000464378">
    <property type="component" value="Chromosome"/>
</dbReference>
<accession>A0A6C2YPU7</accession>
<dbReference type="RefSeq" id="WP_162658827.1">
    <property type="nucleotide sequence ID" value="NZ_LR593887.1"/>
</dbReference>